<evidence type="ECO:0000313" key="4">
    <source>
        <dbReference type="Proteomes" id="UP000234881"/>
    </source>
</evidence>
<feature type="region of interest" description="Disordered" evidence="1">
    <location>
        <begin position="234"/>
        <end position="260"/>
    </location>
</feature>
<dbReference type="Proteomes" id="UP000234881">
    <property type="component" value="Unassembled WGS sequence"/>
</dbReference>
<dbReference type="NCBIfam" id="TIGR02098">
    <property type="entry name" value="MJ0042_CXXC"/>
    <property type="match status" value="1"/>
</dbReference>
<comment type="caution">
    <text evidence="3">The sequence shown here is derived from an EMBL/GenBank/DDBJ whole genome shotgun (WGS) entry which is preliminary data.</text>
</comment>
<gene>
    <name evidence="3" type="ORF">C0081_06280</name>
</gene>
<keyword evidence="4" id="KW-1185">Reference proteome</keyword>
<evidence type="ECO:0000256" key="1">
    <source>
        <dbReference type="SAM" id="MobiDB-lite"/>
    </source>
</evidence>
<sequence length="463" mass="50125">MPYLSPTFSKRINPVVPFVDWVSLHDFVTKFIRFVLAEVDLSGGLGKLLRAGILCVDDSPSFNHVFDLMCLCWWSCYKGRSVNSDQSTEAPMKITCPNCSTSYQVPDDYIGTDGRAVRCANCSETWHAEPVAPIPEAANPVQEAPAEGPEGGAENSQDDIDSLFDSPGDEEQSQDDIDALFDSPAAGEEQDQDGIDALFDSPSAGEEQDQDGIDALFDAPSAGEEQDQDQDGIDALFDSPAADTPQPDKATAGNLAKSNDPFVIKGGVDEGYESPVVDLMDAAAFEAQKVVARGKDIETSVRRRRRKRRRPEPAHQDSAQLIAKREWMLGGGALGMCLVVLITLFSAPKFWVRTLPDLASLYGLVGMDVNVAGVDFDMVDVKFLQQGGAPVISVETELVNPGLDPVLLPSVQFSVLGNNDTELYSWAIGPDHVGLGPGERKRIETSIAAPSQAKYISLRVFHQ</sequence>
<evidence type="ECO:0000313" key="3">
    <source>
        <dbReference type="EMBL" id="PLW78056.1"/>
    </source>
</evidence>
<name>A0A2N5XU62_9HYPH</name>
<feature type="compositionally biased region" description="Acidic residues" evidence="1">
    <location>
        <begin position="156"/>
        <end position="174"/>
    </location>
</feature>
<feature type="compositionally biased region" description="Low complexity" evidence="1">
    <location>
        <begin position="143"/>
        <end position="154"/>
    </location>
</feature>
<feature type="domain" description="Zinc finger/thioredoxin putative" evidence="2">
    <location>
        <begin position="92"/>
        <end position="126"/>
    </location>
</feature>
<proteinExistence type="predicted"/>
<dbReference type="EMBL" id="PKUQ01000011">
    <property type="protein sequence ID" value="PLW78056.1"/>
    <property type="molecule type" value="Genomic_DNA"/>
</dbReference>
<dbReference type="Pfam" id="PF13717">
    <property type="entry name" value="Zn_ribbon_4"/>
    <property type="match status" value="1"/>
</dbReference>
<dbReference type="OrthoDB" id="7159357at2"/>
<protein>
    <recommendedName>
        <fullName evidence="2">Zinc finger/thioredoxin putative domain-containing protein</fullName>
    </recommendedName>
</protein>
<organism evidence="3 4">
    <name type="scientific">Cohaesibacter celericrescens</name>
    <dbReference type="NCBI Taxonomy" id="2067669"/>
    <lineage>
        <taxon>Bacteria</taxon>
        <taxon>Pseudomonadati</taxon>
        <taxon>Pseudomonadota</taxon>
        <taxon>Alphaproteobacteria</taxon>
        <taxon>Hyphomicrobiales</taxon>
        <taxon>Cohaesibacteraceae</taxon>
    </lineage>
</organism>
<evidence type="ECO:0000259" key="2">
    <source>
        <dbReference type="Pfam" id="PF13717"/>
    </source>
</evidence>
<accession>A0A2N5XU62</accession>
<feature type="region of interest" description="Disordered" evidence="1">
    <location>
        <begin position="141"/>
        <end position="174"/>
    </location>
</feature>
<dbReference type="InterPro" id="IPR011723">
    <property type="entry name" value="Znf/thioredoxin_put"/>
</dbReference>
<reference evidence="3 4" key="1">
    <citation type="submission" date="2018-01" db="EMBL/GenBank/DDBJ databases">
        <title>The draft genome sequence of Cohaesibacter sp. H1304.</title>
        <authorList>
            <person name="Wang N.-N."/>
            <person name="Du Z.-J."/>
        </authorList>
    </citation>
    <scope>NUCLEOTIDE SEQUENCE [LARGE SCALE GENOMIC DNA]</scope>
    <source>
        <strain evidence="3 4">H1304</strain>
    </source>
</reference>
<dbReference type="AlphaFoldDB" id="A0A2N5XU62"/>